<evidence type="ECO:0000256" key="1">
    <source>
        <dbReference type="ARBA" id="ARBA00009005"/>
    </source>
</evidence>
<dbReference type="InterPro" id="IPR050452">
    <property type="entry name" value="Metacaspase"/>
</dbReference>
<dbReference type="PANTHER" id="PTHR48104">
    <property type="entry name" value="METACASPASE-4"/>
    <property type="match status" value="1"/>
</dbReference>
<comment type="caution">
    <text evidence="2">The sequence shown here is derived from an EMBL/GenBank/DDBJ whole genome shotgun (WGS) entry which is preliminary data.</text>
</comment>
<accession>A0ABR4J750</accession>
<protein>
    <recommendedName>
        <fullName evidence="4">Caspase domain-containing protein</fullName>
    </recommendedName>
</protein>
<sequence length="642" mass="71421">MQTSPSKWAILVGTDYLPVAYDDDGTEPETFYACVADVEKMSSCLQEAMSFPEQNIFKLTYSPSSPGNSRPLPTYNSVLDAFRRIGDESSPGDVVYIHFSVGCSQVPSVLTTDQPSRPQDEGFALLDNETGSSRRYLHDLELAVLINRLSVKGLDVTLVLDLRGIGTYTGPRDRFRESAFSQDDLQSMFHGVRSPRGQDTQLRNPDVRFPYALVSGRYWNGFDAHSNEYREPQSKRYHGFLTYWLLHILDKYGRRLTCNDIVRQVSLETDRLRQSLPTVDGVRVEAHGTAQRLFLQGMDGRQTLAGRVLFPGRLVRDSGGCDLRIEAGSAQGVNEGVEAVFVAFHDQAALMATASLDVMFRVYDVSQFSSSAAPSVQERTHSSLDEEFESTTAEIHGLVTILPECSTPPRQSHTDLFRSRLSLQGNSPTLLSQIHIYAVEGYRYTTSGSSKLPPVRSPTRASDGCLHLLTGDYATIYLSHIGNEPIYLHILHFDTAALGITQVEPKTYHQSRNSVEHRSMATHLTFDLRLSLPLALWGLGSEGSFSSAAAYIKVIVTNRPTSFHSLELPSALPTDRGPGSVFENEKELLNPNAALFDEEFIRAHSARPSTDLDMERPISEENWCCINLKFVIHRTPESLAAV</sequence>
<evidence type="ECO:0000313" key="2">
    <source>
        <dbReference type="EMBL" id="KAL2835869.1"/>
    </source>
</evidence>
<evidence type="ECO:0000313" key="3">
    <source>
        <dbReference type="Proteomes" id="UP001610446"/>
    </source>
</evidence>
<name>A0ABR4J750_9EURO</name>
<comment type="similarity">
    <text evidence="1">Belongs to the peptidase C14B family.</text>
</comment>
<dbReference type="Proteomes" id="UP001610446">
    <property type="component" value="Unassembled WGS sequence"/>
</dbReference>
<proteinExistence type="inferred from homology"/>
<dbReference type="EMBL" id="JBFXLU010000191">
    <property type="protein sequence ID" value="KAL2835869.1"/>
    <property type="molecule type" value="Genomic_DNA"/>
</dbReference>
<dbReference type="Gene3D" id="3.40.50.12660">
    <property type="match status" value="1"/>
</dbReference>
<keyword evidence="3" id="KW-1185">Reference proteome</keyword>
<reference evidence="2 3" key="1">
    <citation type="submission" date="2024-07" db="EMBL/GenBank/DDBJ databases">
        <title>Section-level genome sequencing and comparative genomics of Aspergillus sections Usti and Cavernicolus.</title>
        <authorList>
            <consortium name="Lawrence Berkeley National Laboratory"/>
            <person name="Nybo J.L."/>
            <person name="Vesth T.C."/>
            <person name="Theobald S."/>
            <person name="Frisvad J.C."/>
            <person name="Larsen T.O."/>
            <person name="Kjaerboelling I."/>
            <person name="Rothschild-Mancinelli K."/>
            <person name="Lyhne E.K."/>
            <person name="Kogle M.E."/>
            <person name="Barry K."/>
            <person name="Clum A."/>
            <person name="Na H."/>
            <person name="Ledsgaard L."/>
            <person name="Lin J."/>
            <person name="Lipzen A."/>
            <person name="Kuo A."/>
            <person name="Riley R."/>
            <person name="Mondo S."/>
            <person name="Labutti K."/>
            <person name="Haridas S."/>
            <person name="Pangalinan J."/>
            <person name="Salamov A.A."/>
            <person name="Simmons B.A."/>
            <person name="Magnuson J.K."/>
            <person name="Chen J."/>
            <person name="Drula E."/>
            <person name="Henrissat B."/>
            <person name="Wiebenga A."/>
            <person name="Lubbers R.J."/>
            <person name="Gomes A.C."/>
            <person name="Makela M.R."/>
            <person name="Stajich J."/>
            <person name="Grigoriev I.V."/>
            <person name="Mortensen U.H."/>
            <person name="De Vries R.P."/>
            <person name="Baker S.E."/>
            <person name="Andersen M.R."/>
        </authorList>
    </citation>
    <scope>NUCLEOTIDE SEQUENCE [LARGE SCALE GENOMIC DNA]</scope>
    <source>
        <strain evidence="2 3">CBS 123904</strain>
    </source>
</reference>
<organism evidence="2 3">
    <name type="scientific">Aspergillus pseudoustus</name>
    <dbReference type="NCBI Taxonomy" id="1810923"/>
    <lineage>
        <taxon>Eukaryota</taxon>
        <taxon>Fungi</taxon>
        <taxon>Dikarya</taxon>
        <taxon>Ascomycota</taxon>
        <taxon>Pezizomycotina</taxon>
        <taxon>Eurotiomycetes</taxon>
        <taxon>Eurotiomycetidae</taxon>
        <taxon>Eurotiales</taxon>
        <taxon>Aspergillaceae</taxon>
        <taxon>Aspergillus</taxon>
        <taxon>Aspergillus subgen. Nidulantes</taxon>
    </lineage>
</organism>
<evidence type="ECO:0008006" key="4">
    <source>
        <dbReference type="Google" id="ProtNLM"/>
    </source>
</evidence>
<gene>
    <name evidence="2" type="ORF">BJY01DRAFT_252308</name>
</gene>
<dbReference type="PANTHER" id="PTHR48104:SF30">
    <property type="entry name" value="METACASPASE-1"/>
    <property type="match status" value="1"/>
</dbReference>